<dbReference type="SUPFAM" id="SSF48076">
    <property type="entry name" value="LigA subunit of an aromatic-ring-opening dioxygenase LigAB"/>
    <property type="match status" value="1"/>
</dbReference>
<protein>
    <recommendedName>
        <fullName evidence="2">Extradiol ring-cleavage dioxygenase class III enzyme subunit B domain-containing protein</fullName>
    </recommendedName>
</protein>
<keyword evidence="4" id="KW-1185">Reference proteome</keyword>
<dbReference type="Gene3D" id="3.40.830.10">
    <property type="entry name" value="LigB-like"/>
    <property type="match status" value="1"/>
</dbReference>
<gene>
    <name evidence="3" type="ORF">Pen02_19330</name>
</gene>
<accession>A0ABQ4DX15</accession>
<proteinExistence type="predicted"/>
<dbReference type="InterPro" id="IPR036622">
    <property type="entry name" value="LigA_sf"/>
</dbReference>
<dbReference type="SUPFAM" id="SSF53213">
    <property type="entry name" value="LigB-like"/>
    <property type="match status" value="1"/>
</dbReference>
<dbReference type="InterPro" id="IPR004183">
    <property type="entry name" value="Xdiol_dOase_suB"/>
</dbReference>
<feature type="domain" description="Extradiol ring-cleavage dioxygenase class III enzyme subunit B" evidence="2">
    <location>
        <begin position="10"/>
        <end position="257"/>
    </location>
</feature>
<dbReference type="Proteomes" id="UP000646749">
    <property type="component" value="Unassembled WGS sequence"/>
</dbReference>
<evidence type="ECO:0000313" key="3">
    <source>
        <dbReference type="EMBL" id="GIG86997.1"/>
    </source>
</evidence>
<sequence>MAEIVAAAAAVHAPQLISRPQNEELEKLDRGTDALHRLGRVLDETSPDVLLVIGLDHLETFWLGAAPTFTVFVGEHAEADYAGRVHRKVPVHTDLAVDLLNGLVARDFDMTFSQEGILGHAFLTPFQYVLQDRPIPVVPLLVNVYLPPLPSPRRCYALGRAIADVLASRPERVAVLASGGMSHFPGTARYHDPQLSFDEWVLQEVGAGRWQELLDLTPVQLDEVGEGELLTWFVMLGITGELPASMLSYQALSHHGHGVVQLVPPVAPAAPAPEPTVPRYGGHVFTQTDYRWYRFPEPSSFALNRLLHQIIVNPGFRSEFVRDRAAVVGAAELTDPERRALLAEGFDELVGVGAHPLLALSARQVVALELHRPAPVATRPALTAAATAPTAAATAPTAAATAPAQDAALTAGGENP</sequence>
<dbReference type="Gene3D" id="1.10.700.10">
    <property type="entry name" value="Dioxygenase LigAB, LigA subunit"/>
    <property type="match status" value="1"/>
</dbReference>
<name>A0ABQ4DX15_9ACTN</name>
<evidence type="ECO:0000259" key="2">
    <source>
        <dbReference type="Pfam" id="PF02900"/>
    </source>
</evidence>
<comment type="caution">
    <text evidence="3">The sequence shown here is derived from an EMBL/GenBank/DDBJ whole genome shotgun (WGS) entry which is preliminary data.</text>
</comment>
<reference evidence="3 4" key="1">
    <citation type="submission" date="2021-01" db="EMBL/GenBank/DDBJ databases">
        <title>Whole genome shotgun sequence of Plantactinospora endophytica NBRC 110450.</title>
        <authorList>
            <person name="Komaki H."/>
            <person name="Tamura T."/>
        </authorList>
    </citation>
    <scope>NUCLEOTIDE SEQUENCE [LARGE SCALE GENOMIC DNA]</scope>
    <source>
        <strain evidence="3 4">NBRC 110450</strain>
    </source>
</reference>
<dbReference type="EMBL" id="BONW01000008">
    <property type="protein sequence ID" value="GIG86997.1"/>
    <property type="molecule type" value="Genomic_DNA"/>
</dbReference>
<evidence type="ECO:0000313" key="4">
    <source>
        <dbReference type="Proteomes" id="UP000646749"/>
    </source>
</evidence>
<evidence type="ECO:0000256" key="1">
    <source>
        <dbReference type="SAM" id="MobiDB-lite"/>
    </source>
</evidence>
<feature type="region of interest" description="Disordered" evidence="1">
    <location>
        <begin position="392"/>
        <end position="416"/>
    </location>
</feature>
<dbReference type="Pfam" id="PF02900">
    <property type="entry name" value="LigB"/>
    <property type="match status" value="1"/>
</dbReference>
<dbReference type="RefSeq" id="WP_203865594.1">
    <property type="nucleotide sequence ID" value="NZ_BONW01000008.1"/>
</dbReference>
<organism evidence="3 4">
    <name type="scientific">Plantactinospora endophytica</name>
    <dbReference type="NCBI Taxonomy" id="673535"/>
    <lineage>
        <taxon>Bacteria</taxon>
        <taxon>Bacillati</taxon>
        <taxon>Actinomycetota</taxon>
        <taxon>Actinomycetes</taxon>
        <taxon>Micromonosporales</taxon>
        <taxon>Micromonosporaceae</taxon>
        <taxon>Plantactinospora</taxon>
    </lineage>
</organism>